<gene>
    <name evidence="5" type="ORF">QYM36_007093</name>
</gene>
<evidence type="ECO:0000313" key="6">
    <source>
        <dbReference type="Proteomes" id="UP001187531"/>
    </source>
</evidence>
<dbReference type="PANTHER" id="PTHR47537">
    <property type="entry name" value="CUBILIN"/>
    <property type="match status" value="1"/>
</dbReference>
<dbReference type="CDD" id="cd00041">
    <property type="entry name" value="CUB"/>
    <property type="match status" value="1"/>
</dbReference>
<dbReference type="SUPFAM" id="SSF49854">
    <property type="entry name" value="Spermadhesin, CUB domain"/>
    <property type="match status" value="1"/>
</dbReference>
<comment type="caution">
    <text evidence="2">Lacks conserved residue(s) required for the propagation of feature annotation.</text>
</comment>
<feature type="signal peptide" evidence="3">
    <location>
        <begin position="1"/>
        <end position="21"/>
    </location>
</feature>
<comment type="caution">
    <text evidence="5">The sequence shown here is derived from an EMBL/GenBank/DDBJ whole genome shotgun (WGS) entry which is preliminary data.</text>
</comment>
<dbReference type="GO" id="GO:0005886">
    <property type="term" value="C:plasma membrane"/>
    <property type="evidence" value="ECO:0007669"/>
    <property type="project" value="TreeGrafter"/>
</dbReference>
<name>A0AA88HVY4_ARTSF</name>
<dbReference type="AlphaFoldDB" id="A0AA88HVY4"/>
<dbReference type="SMART" id="SM00042">
    <property type="entry name" value="CUB"/>
    <property type="match status" value="1"/>
</dbReference>
<evidence type="ECO:0000256" key="3">
    <source>
        <dbReference type="SAM" id="SignalP"/>
    </source>
</evidence>
<keyword evidence="6" id="KW-1185">Reference proteome</keyword>
<reference evidence="5" key="1">
    <citation type="submission" date="2023-07" db="EMBL/GenBank/DDBJ databases">
        <title>Chromosome-level genome assembly of Artemia franciscana.</title>
        <authorList>
            <person name="Jo E."/>
        </authorList>
    </citation>
    <scope>NUCLEOTIDE SEQUENCE</scope>
    <source>
        <tissue evidence="5">Whole body</tissue>
    </source>
</reference>
<dbReference type="PROSITE" id="PS01180">
    <property type="entry name" value="CUB"/>
    <property type="match status" value="1"/>
</dbReference>
<feature type="domain" description="CUB" evidence="4">
    <location>
        <begin position="239"/>
        <end position="358"/>
    </location>
</feature>
<evidence type="ECO:0000259" key="4">
    <source>
        <dbReference type="PROSITE" id="PS01180"/>
    </source>
</evidence>
<keyword evidence="3" id="KW-0732">Signal</keyword>
<evidence type="ECO:0000256" key="2">
    <source>
        <dbReference type="PROSITE-ProRule" id="PRU00059"/>
    </source>
</evidence>
<sequence length="861" mass="96476">MVVRFFFQFLLLLAVKKLAVSVHWTHIHTDIENSIDLWTRSPTGCKCPFDEFSQECACCAKGGCNCGHDQPSRCTQCGLENRCLNLCNVTIDAQSLFESSGKTFGQIKSPIELHGQSVCWYKFRSSPGKRIELQIYRIVGMGHKNGTRCEGGGVSWYYDVDSRKEAFWEDSDTPLQLCGLNERYFPPVTLFGNANSGALLLRFDKLFDRSRFLAYFSFTNSTDAILGFQTKGGEITGSCSYEFFEDECKSEGSCSIASPGFPGLYPPNRNCYYHITASSPFTAIRLKFSSVSFSESLCLTDDVLISRGRTKSKLLTRLCGRNKTEFRFHGPHLLIEFRSGNTRPALEYNGFKGNIYFESILSSVTNLPNIEDNLYLKPERLPSAVCDYEFGNKGVTSGFFSSDTTAWRVWPAPCTIHFVADQNETVLVNLIKYKLSGPNCKSYIEVYDTSLDIRWPNTPIERFCSPIERKSFGSKGFIIPLIYKSRGSGMALRFKLDPAEGDHVLEGAFAFEEAGVTSSMVENIFYKENIQKLGNEGVLLPFSLSAVDWNVLSSIQHVANLKPNSSQKIVIEFNEVHFSNGISSCNTGCGRGGCYCRWIDSTNKSDYILVLDVVTNATLLCLCGDPGSFLPLRLVSNHGVRVVTKSVSHAWPDVNILYKLTWKLLPQEDNHGCRVKTLYPSSGFLQENRSMSDILLFPGYSYYYRYCSWQAQMEEGEQRITSISTSHAGPCSDWNATFSLIDSISDDSSTEVSGIERVLKIVCPDQPQNMFITPPMVRKIQIRLISYTMIPTDFRLQWQTTQYIIPTPGDRALLPHSTDSSSNIKGPGNNSFEHTVNAHCGKKVVPLLIVCIVLANYIPVP</sequence>
<proteinExistence type="predicted"/>
<evidence type="ECO:0000313" key="5">
    <source>
        <dbReference type="EMBL" id="KAK2716825.1"/>
    </source>
</evidence>
<dbReference type="Pfam" id="PF00431">
    <property type="entry name" value="CUB"/>
    <property type="match status" value="1"/>
</dbReference>
<dbReference type="InterPro" id="IPR000859">
    <property type="entry name" value="CUB_dom"/>
</dbReference>
<accession>A0AA88HVY4</accession>
<dbReference type="Gene3D" id="2.60.120.290">
    <property type="entry name" value="Spermadhesin, CUB domain"/>
    <property type="match status" value="1"/>
</dbReference>
<protein>
    <recommendedName>
        <fullName evidence="4">CUB domain-containing protein</fullName>
    </recommendedName>
</protein>
<feature type="chain" id="PRO_5041728313" description="CUB domain-containing protein" evidence="3">
    <location>
        <begin position="22"/>
        <end position="861"/>
    </location>
</feature>
<dbReference type="InterPro" id="IPR035914">
    <property type="entry name" value="Sperma_CUB_dom_sf"/>
</dbReference>
<evidence type="ECO:0000256" key="1">
    <source>
        <dbReference type="ARBA" id="ARBA00023157"/>
    </source>
</evidence>
<dbReference type="PANTHER" id="PTHR47537:SF3">
    <property type="entry name" value="CUB DOMAIN-CONTAINING PROTEIN"/>
    <property type="match status" value="1"/>
</dbReference>
<dbReference type="InterPro" id="IPR053207">
    <property type="entry name" value="Non-NMDA_GluR_Accessory"/>
</dbReference>
<dbReference type="Proteomes" id="UP001187531">
    <property type="component" value="Unassembled WGS sequence"/>
</dbReference>
<organism evidence="5 6">
    <name type="scientific">Artemia franciscana</name>
    <name type="common">Brine shrimp</name>
    <name type="synonym">Artemia sanfranciscana</name>
    <dbReference type="NCBI Taxonomy" id="6661"/>
    <lineage>
        <taxon>Eukaryota</taxon>
        <taxon>Metazoa</taxon>
        <taxon>Ecdysozoa</taxon>
        <taxon>Arthropoda</taxon>
        <taxon>Crustacea</taxon>
        <taxon>Branchiopoda</taxon>
        <taxon>Anostraca</taxon>
        <taxon>Artemiidae</taxon>
        <taxon>Artemia</taxon>
    </lineage>
</organism>
<dbReference type="EMBL" id="JAVRJZ010000011">
    <property type="protein sequence ID" value="KAK2716825.1"/>
    <property type="molecule type" value="Genomic_DNA"/>
</dbReference>
<keyword evidence="1" id="KW-1015">Disulfide bond</keyword>